<proteinExistence type="predicted"/>
<organism evidence="1 2">
    <name type="scientific">Lipomyces orientalis</name>
    <dbReference type="NCBI Taxonomy" id="1233043"/>
    <lineage>
        <taxon>Eukaryota</taxon>
        <taxon>Fungi</taxon>
        <taxon>Dikarya</taxon>
        <taxon>Ascomycota</taxon>
        <taxon>Saccharomycotina</taxon>
        <taxon>Lipomycetes</taxon>
        <taxon>Lipomycetales</taxon>
        <taxon>Lipomycetaceae</taxon>
        <taxon>Lipomyces</taxon>
    </lineage>
</organism>
<gene>
    <name evidence="1" type="ORF">V1517DRAFT_85220</name>
</gene>
<dbReference type="EMBL" id="MU970263">
    <property type="protein sequence ID" value="KAK9318929.1"/>
    <property type="molecule type" value="Genomic_DNA"/>
</dbReference>
<protein>
    <submittedName>
        <fullName evidence="1">Uncharacterized protein</fullName>
    </submittedName>
</protein>
<name>A0ACC3TCM8_9ASCO</name>
<accession>A0ACC3TCM8</accession>
<reference evidence="2" key="1">
    <citation type="journal article" date="2024" name="Front. Bioeng. Biotechnol.">
        <title>Genome-scale model development and genomic sequencing of the oleaginous clade Lipomyces.</title>
        <authorList>
            <person name="Czajka J.J."/>
            <person name="Han Y."/>
            <person name="Kim J."/>
            <person name="Mondo S.J."/>
            <person name="Hofstad B.A."/>
            <person name="Robles A."/>
            <person name="Haridas S."/>
            <person name="Riley R."/>
            <person name="LaButti K."/>
            <person name="Pangilinan J."/>
            <person name="Andreopoulos W."/>
            <person name="Lipzen A."/>
            <person name="Yan J."/>
            <person name="Wang M."/>
            <person name="Ng V."/>
            <person name="Grigoriev I.V."/>
            <person name="Spatafora J.W."/>
            <person name="Magnuson J.K."/>
            <person name="Baker S.E."/>
            <person name="Pomraning K.R."/>
        </authorList>
    </citation>
    <scope>NUCLEOTIDE SEQUENCE [LARGE SCALE GENOMIC DNA]</scope>
    <source>
        <strain evidence="2">CBS 10300</strain>
    </source>
</reference>
<sequence>MEHSARYHSHARPRPRPRTPSPTKAPGSRTSSASPSPSKLSIRKSGSPRRLKRPTSRGALSSSSSSSGHALQALDANANALRADSGSPKRKGKDEAEKLYTRSPQVSLPILSPRRSDTEHLKVYVDRADKSEHKDSFIDVSDDDEKENIPPESTEQQLISPVLKSKTMARTVFADIPISDPRRRFELHNRQPSPTLNNDILSDIVECDSEKLDDEDEVPVYATPARPRIPKFQVGDYLGPLLISREKNGWPMSAPPKARGNSDIAQLDDVLGDAKRKIRFDIFIDSDGNKENVDPTGVAA</sequence>
<evidence type="ECO:0000313" key="2">
    <source>
        <dbReference type="Proteomes" id="UP001489719"/>
    </source>
</evidence>
<evidence type="ECO:0000313" key="1">
    <source>
        <dbReference type="EMBL" id="KAK9318929.1"/>
    </source>
</evidence>
<comment type="caution">
    <text evidence="1">The sequence shown here is derived from an EMBL/GenBank/DDBJ whole genome shotgun (WGS) entry which is preliminary data.</text>
</comment>
<keyword evidence="2" id="KW-1185">Reference proteome</keyword>
<dbReference type="Proteomes" id="UP001489719">
    <property type="component" value="Unassembled WGS sequence"/>
</dbReference>